<reference evidence="1 2" key="1">
    <citation type="submission" date="2024-06" db="EMBL/GenBank/DDBJ databases">
        <title>Genome sequences for Pseudomonas syringae strains with characterized LPS.</title>
        <authorList>
            <person name="Baltrus D.A."/>
            <person name="Krings L."/>
        </authorList>
    </citation>
    <scope>NUCLEOTIDE SEQUENCE [LARGE SCALE GENOMIC DNA]</scope>
    <source>
        <strain evidence="1 2">NCPPB2708</strain>
    </source>
</reference>
<dbReference type="Proteomes" id="UP001569512">
    <property type="component" value="Unassembled WGS sequence"/>
</dbReference>
<dbReference type="NCBIfam" id="TIGR03696">
    <property type="entry name" value="Rhs_assc_core"/>
    <property type="match status" value="1"/>
</dbReference>
<keyword evidence="2" id="KW-1185">Reference proteome</keyword>
<organism evidence="1 2">
    <name type="scientific">Pseudomonas tremae</name>
    <dbReference type="NCBI Taxonomy" id="200454"/>
    <lineage>
        <taxon>Bacteria</taxon>
        <taxon>Pseudomonadati</taxon>
        <taxon>Pseudomonadota</taxon>
        <taxon>Gammaproteobacteria</taxon>
        <taxon>Pseudomonadales</taxon>
        <taxon>Pseudomonadaceae</taxon>
        <taxon>Pseudomonas</taxon>
    </lineage>
</organism>
<sequence length="197" mass="22016">MGNGYRAYNPVLMRFHSQDSLSPFGEGGLNAYAYGEGDSVNRVDPTGHINIGKFFRRVFGISAKKPPKQPVVANKYSPIVNKSKDVLEPPKVAVSKSAERPNVLQNSRRLGTRKDKLSGTQVRKLVKGSRSEQLPATEYRARELSNRNYSELEMREVSGKLSPILEPSDMGRRNAMTGMRTLDLPNASEVRGRDFLY</sequence>
<accession>A0ABV4PKJ3</accession>
<dbReference type="EMBL" id="JBGMSU010000014">
    <property type="protein sequence ID" value="MFA0940171.1"/>
    <property type="molecule type" value="Genomic_DNA"/>
</dbReference>
<proteinExistence type="predicted"/>
<dbReference type="Gene3D" id="2.180.10.10">
    <property type="entry name" value="RHS repeat-associated core"/>
    <property type="match status" value="1"/>
</dbReference>
<evidence type="ECO:0000313" key="1">
    <source>
        <dbReference type="EMBL" id="MFA0940171.1"/>
    </source>
</evidence>
<name>A0ABV4PKJ3_9PSED</name>
<comment type="caution">
    <text evidence="1">The sequence shown here is derived from an EMBL/GenBank/DDBJ whole genome shotgun (WGS) entry which is preliminary data.</text>
</comment>
<protein>
    <submittedName>
        <fullName evidence="1">RHS repeat-associated core domain-containing protein</fullName>
    </submittedName>
</protein>
<dbReference type="InterPro" id="IPR022385">
    <property type="entry name" value="Rhs_assc_core"/>
</dbReference>
<evidence type="ECO:0000313" key="2">
    <source>
        <dbReference type="Proteomes" id="UP001569512"/>
    </source>
</evidence>
<gene>
    <name evidence="1" type="ORF">ACDH53_22515</name>
</gene>
<dbReference type="RefSeq" id="WP_371903814.1">
    <property type="nucleotide sequence ID" value="NZ_AVEE02000181.1"/>
</dbReference>